<organism evidence="1 2">
    <name type="scientific">Plakobranchus ocellatus</name>
    <dbReference type="NCBI Taxonomy" id="259542"/>
    <lineage>
        <taxon>Eukaryota</taxon>
        <taxon>Metazoa</taxon>
        <taxon>Spiralia</taxon>
        <taxon>Lophotrochozoa</taxon>
        <taxon>Mollusca</taxon>
        <taxon>Gastropoda</taxon>
        <taxon>Heterobranchia</taxon>
        <taxon>Euthyneura</taxon>
        <taxon>Panpulmonata</taxon>
        <taxon>Sacoglossa</taxon>
        <taxon>Placobranchoidea</taxon>
        <taxon>Plakobranchidae</taxon>
        <taxon>Plakobranchus</taxon>
    </lineage>
</organism>
<reference evidence="1 2" key="1">
    <citation type="journal article" date="2021" name="Elife">
        <title>Chloroplast acquisition without the gene transfer in kleptoplastic sea slugs, Plakobranchus ocellatus.</title>
        <authorList>
            <person name="Maeda T."/>
            <person name="Takahashi S."/>
            <person name="Yoshida T."/>
            <person name="Shimamura S."/>
            <person name="Takaki Y."/>
            <person name="Nagai Y."/>
            <person name="Toyoda A."/>
            <person name="Suzuki Y."/>
            <person name="Arimoto A."/>
            <person name="Ishii H."/>
            <person name="Satoh N."/>
            <person name="Nishiyama T."/>
            <person name="Hasebe M."/>
            <person name="Maruyama T."/>
            <person name="Minagawa J."/>
            <person name="Obokata J."/>
            <person name="Shigenobu S."/>
        </authorList>
    </citation>
    <scope>NUCLEOTIDE SEQUENCE [LARGE SCALE GENOMIC DNA]</scope>
</reference>
<evidence type="ECO:0000313" key="2">
    <source>
        <dbReference type="Proteomes" id="UP000735302"/>
    </source>
</evidence>
<accession>A0AAV4A7I3</accession>
<name>A0AAV4A7I3_9GAST</name>
<evidence type="ECO:0000313" key="1">
    <source>
        <dbReference type="EMBL" id="GFO07181.1"/>
    </source>
</evidence>
<gene>
    <name evidence="1" type="ORF">PoB_003368600</name>
</gene>
<dbReference type="EMBL" id="BLXT01003842">
    <property type="protein sequence ID" value="GFO07181.1"/>
    <property type="molecule type" value="Genomic_DNA"/>
</dbReference>
<protein>
    <submittedName>
        <fullName evidence="1">Uncharacterized protein</fullName>
    </submittedName>
</protein>
<keyword evidence="2" id="KW-1185">Reference proteome</keyword>
<dbReference type="Proteomes" id="UP000735302">
    <property type="component" value="Unassembled WGS sequence"/>
</dbReference>
<comment type="caution">
    <text evidence="1">The sequence shown here is derived from an EMBL/GenBank/DDBJ whole genome shotgun (WGS) entry which is preliminary data.</text>
</comment>
<dbReference type="AlphaFoldDB" id="A0AAV4A7I3"/>
<proteinExistence type="predicted"/>
<sequence>MSTLSLTGGDRKALKYPLSPDGDSILRPLSRFSRSVAGLELGTDNSLQISGRVRNSLCHQCPVRKSDTRLDRQRKES</sequence>